<dbReference type="GO" id="GO:0002953">
    <property type="term" value="F:5'-deoxynucleotidase activity"/>
    <property type="evidence" value="ECO:0007669"/>
    <property type="project" value="InterPro"/>
</dbReference>
<dbReference type="InterPro" id="IPR039356">
    <property type="entry name" value="YfbR/HDDC2"/>
</dbReference>
<dbReference type="AlphaFoldDB" id="A0A3E1RGM4"/>
<dbReference type="Pfam" id="PF13023">
    <property type="entry name" value="HD_3"/>
    <property type="match status" value="1"/>
</dbReference>
<keyword evidence="1" id="KW-0479">Metal-binding</keyword>
<dbReference type="GO" id="GO:0005737">
    <property type="term" value="C:cytoplasm"/>
    <property type="evidence" value="ECO:0007669"/>
    <property type="project" value="TreeGrafter"/>
</dbReference>
<dbReference type="SUPFAM" id="SSF109604">
    <property type="entry name" value="HD-domain/PDEase-like"/>
    <property type="match status" value="1"/>
</dbReference>
<reference evidence="4 5" key="1">
    <citation type="submission" date="2018-05" db="EMBL/GenBank/DDBJ databases">
        <title>Rhodoferax soyangensis sp.nov., isolated from an oligotrophic freshwater lake.</title>
        <authorList>
            <person name="Park M."/>
        </authorList>
    </citation>
    <scope>NUCLEOTIDE SEQUENCE [LARGE SCALE GENOMIC DNA]</scope>
    <source>
        <strain evidence="4 5">IMCC26218</strain>
    </source>
</reference>
<proteinExistence type="predicted"/>
<dbReference type="EMBL" id="QFZK01000001">
    <property type="protein sequence ID" value="RFO98504.1"/>
    <property type="molecule type" value="Genomic_DNA"/>
</dbReference>
<evidence type="ECO:0000259" key="3">
    <source>
        <dbReference type="Pfam" id="PF13023"/>
    </source>
</evidence>
<dbReference type="PANTHER" id="PTHR11845:SF13">
    <property type="entry name" value="5'-DEOXYNUCLEOTIDASE HDDC2"/>
    <property type="match status" value="1"/>
</dbReference>
<dbReference type="Proteomes" id="UP000260665">
    <property type="component" value="Unassembled WGS sequence"/>
</dbReference>
<dbReference type="PANTHER" id="PTHR11845">
    <property type="entry name" value="5'-DEOXYNUCLEOTIDASE HDDC2"/>
    <property type="match status" value="1"/>
</dbReference>
<accession>A0A3E1RGM4</accession>
<dbReference type="Gene3D" id="1.10.3210.10">
    <property type="entry name" value="Hypothetical protein af1432"/>
    <property type="match status" value="1"/>
</dbReference>
<feature type="domain" description="HD" evidence="3">
    <location>
        <begin position="16"/>
        <end position="163"/>
    </location>
</feature>
<evidence type="ECO:0000313" key="4">
    <source>
        <dbReference type="EMBL" id="RFO98504.1"/>
    </source>
</evidence>
<keyword evidence="2 4" id="KW-0378">Hydrolase</keyword>
<organism evidence="4 5">
    <name type="scientific">Rhodoferax lacus</name>
    <dbReference type="NCBI Taxonomy" id="2184758"/>
    <lineage>
        <taxon>Bacteria</taxon>
        <taxon>Pseudomonadati</taxon>
        <taxon>Pseudomonadota</taxon>
        <taxon>Betaproteobacteria</taxon>
        <taxon>Burkholderiales</taxon>
        <taxon>Comamonadaceae</taxon>
        <taxon>Rhodoferax</taxon>
    </lineage>
</organism>
<evidence type="ECO:0000313" key="5">
    <source>
        <dbReference type="Proteomes" id="UP000260665"/>
    </source>
</evidence>
<evidence type="ECO:0000256" key="2">
    <source>
        <dbReference type="ARBA" id="ARBA00022801"/>
    </source>
</evidence>
<dbReference type="GO" id="GO:0046872">
    <property type="term" value="F:metal ion binding"/>
    <property type="evidence" value="ECO:0007669"/>
    <property type="project" value="UniProtKB-KW"/>
</dbReference>
<comment type="caution">
    <text evidence="4">The sequence shown here is derived from an EMBL/GenBank/DDBJ whole genome shotgun (WGS) entry which is preliminary data.</text>
</comment>
<gene>
    <name evidence="4" type="ORF">DIC66_01025</name>
</gene>
<dbReference type="RefSeq" id="WP_117173172.1">
    <property type="nucleotide sequence ID" value="NZ_QFZK01000001.1"/>
</dbReference>
<name>A0A3E1RGM4_9BURK</name>
<keyword evidence="5" id="KW-1185">Reference proteome</keyword>
<sequence length="198" mass="22198">MTPENLQGCLTFLREAERLKNVLRSAYTTTGKQESTAEHSWRLCLMAMVFESEFARLDMARLLKLCVLHDLGEALHGDVPAVALEQNPNKSAIERADLQTLMQTLPRALAAEFMALWEEYENATSPEALIVKGLDKLETILQHNQGINPPGFDYGFNLDYGQKYMGAHPLLQQIRALLDADTRARHAKPHVPYTPPAA</sequence>
<evidence type="ECO:0000256" key="1">
    <source>
        <dbReference type="ARBA" id="ARBA00022723"/>
    </source>
</evidence>
<protein>
    <submittedName>
        <fullName evidence="4">Phosphohydrolase</fullName>
    </submittedName>
</protein>
<dbReference type="OrthoDB" id="9797178at2"/>
<dbReference type="InterPro" id="IPR006674">
    <property type="entry name" value="HD_domain"/>
</dbReference>